<proteinExistence type="predicted"/>
<keyword evidence="1" id="KW-0378">Hydrolase</keyword>
<accession>A0AAW2JUG0</accession>
<dbReference type="InterPro" id="IPR000999">
    <property type="entry name" value="RNase_III_dom"/>
</dbReference>
<dbReference type="SUPFAM" id="SSF69065">
    <property type="entry name" value="RNase III domain-like"/>
    <property type="match status" value="1"/>
</dbReference>
<dbReference type="Gene3D" id="1.10.1520.10">
    <property type="entry name" value="Ribonuclease III domain"/>
    <property type="match status" value="1"/>
</dbReference>
<sequence>MHFSSLQLVDIFFSTTYDALDEGQLTKKRSNIVNNSNLLKLATGTIYSFLVINIAAKNYTWSKLKAMVDKNVVEALVGACIIDSGFKAATAFLNWLGMDFTRSQIDNISALLCSASKAFLPLADQMDVNALENLGYIQVCPGFSSGLCSSIFQQSFGRLLPGIYALMSKFNQL</sequence>
<dbReference type="PANTHER" id="PTHR14950">
    <property type="entry name" value="DICER-RELATED"/>
    <property type="match status" value="1"/>
</dbReference>
<evidence type="ECO:0000313" key="3">
    <source>
        <dbReference type="EMBL" id="KAL0297819.1"/>
    </source>
</evidence>
<protein>
    <submittedName>
        <fullName evidence="3">Dicer-like protein 4</fullName>
    </submittedName>
</protein>
<dbReference type="GO" id="GO:0003723">
    <property type="term" value="F:RNA binding"/>
    <property type="evidence" value="ECO:0007669"/>
    <property type="project" value="TreeGrafter"/>
</dbReference>
<dbReference type="EMBL" id="JACGWM010000904">
    <property type="protein sequence ID" value="KAL0297819.1"/>
    <property type="molecule type" value="Genomic_DNA"/>
</dbReference>
<dbReference type="GO" id="GO:0004525">
    <property type="term" value="F:ribonuclease III activity"/>
    <property type="evidence" value="ECO:0007669"/>
    <property type="project" value="InterPro"/>
</dbReference>
<feature type="domain" description="RNase III" evidence="2">
    <location>
        <begin position="17"/>
        <end position="85"/>
    </location>
</feature>
<comment type="caution">
    <text evidence="3">The sequence shown here is derived from an EMBL/GenBank/DDBJ whole genome shotgun (WGS) entry which is preliminary data.</text>
</comment>
<gene>
    <name evidence="3" type="ORF">Scaly_3083000</name>
</gene>
<dbReference type="GO" id="GO:0005634">
    <property type="term" value="C:nucleus"/>
    <property type="evidence" value="ECO:0007669"/>
    <property type="project" value="TreeGrafter"/>
</dbReference>
<reference evidence="3" key="1">
    <citation type="submission" date="2020-06" db="EMBL/GenBank/DDBJ databases">
        <authorList>
            <person name="Li T."/>
            <person name="Hu X."/>
            <person name="Zhang T."/>
            <person name="Song X."/>
            <person name="Zhang H."/>
            <person name="Dai N."/>
            <person name="Sheng W."/>
            <person name="Hou X."/>
            <person name="Wei L."/>
        </authorList>
    </citation>
    <scope>NUCLEOTIDE SEQUENCE</scope>
    <source>
        <strain evidence="3">KEN8</strain>
        <tissue evidence="3">Leaf</tissue>
    </source>
</reference>
<evidence type="ECO:0000259" key="2">
    <source>
        <dbReference type="PROSITE" id="PS50142"/>
    </source>
</evidence>
<dbReference type="PROSITE" id="PS50142">
    <property type="entry name" value="RNASE_3_2"/>
    <property type="match status" value="1"/>
</dbReference>
<dbReference type="InterPro" id="IPR036389">
    <property type="entry name" value="RNase_III_sf"/>
</dbReference>
<reference evidence="3" key="2">
    <citation type="journal article" date="2024" name="Plant">
        <title>Genomic evolution and insights into agronomic trait innovations of Sesamum species.</title>
        <authorList>
            <person name="Miao H."/>
            <person name="Wang L."/>
            <person name="Qu L."/>
            <person name="Liu H."/>
            <person name="Sun Y."/>
            <person name="Le M."/>
            <person name="Wang Q."/>
            <person name="Wei S."/>
            <person name="Zheng Y."/>
            <person name="Lin W."/>
            <person name="Duan Y."/>
            <person name="Cao H."/>
            <person name="Xiong S."/>
            <person name="Wang X."/>
            <person name="Wei L."/>
            <person name="Li C."/>
            <person name="Ma Q."/>
            <person name="Ju M."/>
            <person name="Zhao R."/>
            <person name="Li G."/>
            <person name="Mu C."/>
            <person name="Tian Q."/>
            <person name="Mei H."/>
            <person name="Zhang T."/>
            <person name="Gao T."/>
            <person name="Zhang H."/>
        </authorList>
    </citation>
    <scope>NUCLEOTIDE SEQUENCE</scope>
    <source>
        <strain evidence="3">KEN8</strain>
    </source>
</reference>
<dbReference type="CDD" id="cd00593">
    <property type="entry name" value="RIBOc"/>
    <property type="match status" value="1"/>
</dbReference>
<evidence type="ECO:0000256" key="1">
    <source>
        <dbReference type="ARBA" id="ARBA00022801"/>
    </source>
</evidence>
<dbReference type="GO" id="GO:0030422">
    <property type="term" value="P:siRNA processing"/>
    <property type="evidence" value="ECO:0007669"/>
    <property type="project" value="TreeGrafter"/>
</dbReference>
<name>A0AAW2JUG0_9LAMI</name>
<dbReference type="Pfam" id="PF00636">
    <property type="entry name" value="Ribonuclease_3"/>
    <property type="match status" value="1"/>
</dbReference>
<dbReference type="AlphaFoldDB" id="A0AAW2JUG0"/>
<dbReference type="GO" id="GO:0005737">
    <property type="term" value="C:cytoplasm"/>
    <property type="evidence" value="ECO:0007669"/>
    <property type="project" value="TreeGrafter"/>
</dbReference>
<organism evidence="3">
    <name type="scientific">Sesamum calycinum</name>
    <dbReference type="NCBI Taxonomy" id="2727403"/>
    <lineage>
        <taxon>Eukaryota</taxon>
        <taxon>Viridiplantae</taxon>
        <taxon>Streptophyta</taxon>
        <taxon>Embryophyta</taxon>
        <taxon>Tracheophyta</taxon>
        <taxon>Spermatophyta</taxon>
        <taxon>Magnoliopsida</taxon>
        <taxon>eudicotyledons</taxon>
        <taxon>Gunneridae</taxon>
        <taxon>Pentapetalae</taxon>
        <taxon>asterids</taxon>
        <taxon>lamiids</taxon>
        <taxon>Lamiales</taxon>
        <taxon>Pedaliaceae</taxon>
        <taxon>Sesamum</taxon>
    </lineage>
</organism>
<dbReference type="PANTHER" id="PTHR14950:SF15">
    <property type="entry name" value="DICER-LIKE PROTEIN 4"/>
    <property type="match status" value="1"/>
</dbReference>